<dbReference type="Proteomes" id="UP001432027">
    <property type="component" value="Unassembled WGS sequence"/>
</dbReference>
<sequence length="223" mass="26096">FPSLSLFTPRMNRFHLMSDSQPFSNIPFYIPMVYKDYSPVNGRYGHLGIIRRFDSPGKDSVMIKQYRRPFQSGLREAQLVRRELNLLRNVHHQNIVRLLGYYSVNEEIYYVTEYCGRPLRLTIDQGLYSLDQVKKWMRELLGAVQYLHALHVIHRNLNSENICIDSNNKLSLLALGKARVVEGDASKSMTKLTGRDPYMPIELCVDWDGSYDEKDRLSRHDRP</sequence>
<dbReference type="InterPro" id="IPR050117">
    <property type="entry name" value="MAPK"/>
</dbReference>
<reference evidence="4" key="1">
    <citation type="submission" date="2023-10" db="EMBL/GenBank/DDBJ databases">
        <title>Genome assembly of Pristionchus species.</title>
        <authorList>
            <person name="Yoshida K."/>
            <person name="Sommer R.J."/>
        </authorList>
    </citation>
    <scope>NUCLEOTIDE SEQUENCE</scope>
    <source>
        <strain evidence="4">RS0144</strain>
    </source>
</reference>
<comment type="caution">
    <text evidence="4">The sequence shown here is derived from an EMBL/GenBank/DDBJ whole genome shotgun (WGS) entry which is preliminary data.</text>
</comment>
<evidence type="ECO:0000313" key="4">
    <source>
        <dbReference type="EMBL" id="GMS83349.1"/>
    </source>
</evidence>
<dbReference type="AlphaFoldDB" id="A0AAV5ST25"/>
<dbReference type="PROSITE" id="PS50011">
    <property type="entry name" value="PROTEIN_KINASE_DOM"/>
    <property type="match status" value="1"/>
</dbReference>
<feature type="domain" description="Protein kinase" evidence="3">
    <location>
        <begin position="33"/>
        <end position="223"/>
    </location>
</feature>
<accession>A0AAV5ST25</accession>
<dbReference type="CDD" id="cd00180">
    <property type="entry name" value="PKc"/>
    <property type="match status" value="1"/>
</dbReference>
<keyword evidence="5" id="KW-1185">Reference proteome</keyword>
<dbReference type="GO" id="GO:0004672">
    <property type="term" value="F:protein kinase activity"/>
    <property type="evidence" value="ECO:0007669"/>
    <property type="project" value="InterPro"/>
</dbReference>
<evidence type="ECO:0000259" key="3">
    <source>
        <dbReference type="PROSITE" id="PS50011"/>
    </source>
</evidence>
<dbReference type="EMBL" id="BTSX01000002">
    <property type="protein sequence ID" value="GMS83349.1"/>
    <property type="molecule type" value="Genomic_DNA"/>
</dbReference>
<organism evidence="4 5">
    <name type="scientific">Pristionchus entomophagus</name>
    <dbReference type="NCBI Taxonomy" id="358040"/>
    <lineage>
        <taxon>Eukaryota</taxon>
        <taxon>Metazoa</taxon>
        <taxon>Ecdysozoa</taxon>
        <taxon>Nematoda</taxon>
        <taxon>Chromadorea</taxon>
        <taxon>Rhabditida</taxon>
        <taxon>Rhabditina</taxon>
        <taxon>Diplogasteromorpha</taxon>
        <taxon>Diplogasteroidea</taxon>
        <taxon>Neodiplogasteridae</taxon>
        <taxon>Pristionchus</taxon>
    </lineage>
</organism>
<keyword evidence="1" id="KW-0547">Nucleotide-binding</keyword>
<name>A0AAV5ST25_9BILA</name>
<dbReference type="InterPro" id="IPR000719">
    <property type="entry name" value="Prot_kinase_dom"/>
</dbReference>
<evidence type="ECO:0000313" key="5">
    <source>
        <dbReference type="Proteomes" id="UP001432027"/>
    </source>
</evidence>
<evidence type="ECO:0000256" key="1">
    <source>
        <dbReference type="ARBA" id="ARBA00022741"/>
    </source>
</evidence>
<feature type="non-terminal residue" evidence="4">
    <location>
        <position position="1"/>
    </location>
</feature>
<evidence type="ECO:0000256" key="2">
    <source>
        <dbReference type="ARBA" id="ARBA00022840"/>
    </source>
</evidence>
<dbReference type="SUPFAM" id="SSF56112">
    <property type="entry name" value="Protein kinase-like (PK-like)"/>
    <property type="match status" value="1"/>
</dbReference>
<gene>
    <name evidence="4" type="ORF">PENTCL1PPCAC_5524</name>
</gene>
<proteinExistence type="predicted"/>
<dbReference type="PANTHER" id="PTHR24055">
    <property type="entry name" value="MITOGEN-ACTIVATED PROTEIN KINASE"/>
    <property type="match status" value="1"/>
</dbReference>
<dbReference type="InterPro" id="IPR011009">
    <property type="entry name" value="Kinase-like_dom_sf"/>
</dbReference>
<dbReference type="Gene3D" id="1.10.510.10">
    <property type="entry name" value="Transferase(Phosphotransferase) domain 1"/>
    <property type="match status" value="1"/>
</dbReference>
<protein>
    <recommendedName>
        <fullName evidence="3">Protein kinase domain-containing protein</fullName>
    </recommendedName>
</protein>
<keyword evidence="2" id="KW-0067">ATP-binding</keyword>
<dbReference type="GO" id="GO:0005524">
    <property type="term" value="F:ATP binding"/>
    <property type="evidence" value="ECO:0007669"/>
    <property type="project" value="UniProtKB-KW"/>
</dbReference>
<dbReference type="Pfam" id="PF00069">
    <property type="entry name" value="Pkinase"/>
    <property type="match status" value="1"/>
</dbReference>